<dbReference type="InterPro" id="IPR052515">
    <property type="entry name" value="Gfo/Idh/MocA_Oxidoreductase"/>
</dbReference>
<dbReference type="Gene3D" id="3.40.50.720">
    <property type="entry name" value="NAD(P)-binding Rossmann-like Domain"/>
    <property type="match status" value="1"/>
</dbReference>
<dbReference type="PANTHER" id="PTHR43249:SF1">
    <property type="entry name" value="D-GLUCOSIDE 3-DEHYDROGENASE"/>
    <property type="match status" value="1"/>
</dbReference>
<evidence type="ECO:0000259" key="1">
    <source>
        <dbReference type="Pfam" id="PF01408"/>
    </source>
</evidence>
<dbReference type="STRING" id="1118202.SAMN05443429_106105"/>
<evidence type="ECO:0000313" key="4">
    <source>
        <dbReference type="Proteomes" id="UP000184335"/>
    </source>
</evidence>
<protein>
    <submittedName>
        <fullName evidence="3">Predicted dehydrogenase</fullName>
    </submittedName>
</protein>
<evidence type="ECO:0000313" key="3">
    <source>
        <dbReference type="EMBL" id="SHI92731.1"/>
    </source>
</evidence>
<keyword evidence="4" id="KW-1185">Reference proteome</keyword>
<dbReference type="InterPro" id="IPR055170">
    <property type="entry name" value="GFO_IDH_MocA-like_dom"/>
</dbReference>
<feature type="domain" description="GFO/IDH/MocA-like oxidoreductase" evidence="2">
    <location>
        <begin position="134"/>
        <end position="256"/>
    </location>
</feature>
<proteinExistence type="predicted"/>
<reference evidence="3 4" key="1">
    <citation type="submission" date="2016-11" db="EMBL/GenBank/DDBJ databases">
        <authorList>
            <person name="Jaros S."/>
            <person name="Januszkiewicz K."/>
            <person name="Wedrychowicz H."/>
        </authorList>
    </citation>
    <scope>NUCLEOTIDE SEQUENCE [LARGE SCALE GENOMIC DNA]</scope>
    <source>
        <strain evidence="3 4">DSM 25479</strain>
    </source>
</reference>
<dbReference type="InterPro" id="IPR000683">
    <property type="entry name" value="Gfo/Idh/MocA-like_OxRdtase_N"/>
</dbReference>
<feature type="domain" description="Gfo/Idh/MocA-like oxidoreductase N-terminal" evidence="1">
    <location>
        <begin position="5"/>
        <end position="121"/>
    </location>
</feature>
<dbReference type="RefSeq" id="WP_073179742.1">
    <property type="nucleotide sequence ID" value="NZ_FQYI01000006.1"/>
</dbReference>
<name>A0A1M6F4X8_9FLAO</name>
<organism evidence="3 4">
    <name type="scientific">Cruoricaptor ignavus</name>
    <dbReference type="NCBI Taxonomy" id="1118202"/>
    <lineage>
        <taxon>Bacteria</taxon>
        <taxon>Pseudomonadati</taxon>
        <taxon>Bacteroidota</taxon>
        <taxon>Flavobacteriia</taxon>
        <taxon>Flavobacteriales</taxon>
        <taxon>Weeksellaceae</taxon>
        <taxon>Cruoricaptor</taxon>
    </lineage>
</organism>
<dbReference type="SUPFAM" id="SSF55347">
    <property type="entry name" value="Glyceraldehyde-3-phosphate dehydrogenase-like, C-terminal domain"/>
    <property type="match status" value="1"/>
</dbReference>
<dbReference type="AlphaFoldDB" id="A0A1M6F4X8"/>
<evidence type="ECO:0000259" key="2">
    <source>
        <dbReference type="Pfam" id="PF22725"/>
    </source>
</evidence>
<sequence length="357" mass="39632">MTNKIKFAVLGCGHIGRRHLEMIISHPDCELQSIADVREEVSEIAQSYGAAFFSSLEDLLAGGSLPDVVCIATPNGCHYRHAKKLINAGCHIVLEKPMALHTWQADELLSLAEQKGVKLFMVMQNRFSPPAVWLKSIVESGMLGRIFMLQLNCFWNRDARYYQANGWRGTADLDGGTLFTQFSHFIDIMYWMFGSISDITARMESFNHKGLTCFEDSGMVNFRLRDGGMGCLNFTTSVWDCNMESSMTVIAEKGSVKIGGQYMDRVDYCHIENYRMPILADTPASNDYGSYKGSAANHHFIIQNVVDVLKDGAEVAVSAEDGREVTNIIENIYAAAGAARQNNKTAASLTENTLYGK</sequence>
<dbReference type="InterPro" id="IPR036291">
    <property type="entry name" value="NAD(P)-bd_dom_sf"/>
</dbReference>
<dbReference type="SUPFAM" id="SSF51735">
    <property type="entry name" value="NAD(P)-binding Rossmann-fold domains"/>
    <property type="match status" value="1"/>
</dbReference>
<dbReference type="Gene3D" id="3.30.360.10">
    <property type="entry name" value="Dihydrodipicolinate Reductase, domain 2"/>
    <property type="match status" value="1"/>
</dbReference>
<accession>A0A1M6F4X8</accession>
<dbReference type="PANTHER" id="PTHR43249">
    <property type="entry name" value="UDP-N-ACETYL-2-AMINO-2-DEOXY-D-GLUCURONATE OXIDASE"/>
    <property type="match status" value="1"/>
</dbReference>
<dbReference type="Pfam" id="PF22725">
    <property type="entry name" value="GFO_IDH_MocA_C3"/>
    <property type="match status" value="1"/>
</dbReference>
<dbReference type="Proteomes" id="UP000184335">
    <property type="component" value="Unassembled WGS sequence"/>
</dbReference>
<dbReference type="Pfam" id="PF01408">
    <property type="entry name" value="GFO_IDH_MocA"/>
    <property type="match status" value="1"/>
</dbReference>
<dbReference type="GO" id="GO:0000166">
    <property type="term" value="F:nucleotide binding"/>
    <property type="evidence" value="ECO:0007669"/>
    <property type="project" value="InterPro"/>
</dbReference>
<dbReference type="EMBL" id="FQYI01000006">
    <property type="protein sequence ID" value="SHI92731.1"/>
    <property type="molecule type" value="Genomic_DNA"/>
</dbReference>
<gene>
    <name evidence="3" type="ORF">SAMN05443429_106105</name>
</gene>